<dbReference type="EMBL" id="JAYMYS010000009">
    <property type="protein sequence ID" value="KAK7380241.1"/>
    <property type="molecule type" value="Genomic_DNA"/>
</dbReference>
<gene>
    <name evidence="1" type="ORF">VNO78_32746</name>
</gene>
<dbReference type="AlphaFoldDB" id="A0AAN9RP83"/>
<dbReference type="Proteomes" id="UP001386955">
    <property type="component" value="Unassembled WGS sequence"/>
</dbReference>
<sequence length="116" mass="12827">MGMMEDGREAGRESQNGRRIRLSGLSVSIKITILDEPKIREPNGVPASFSLFLSGELSVLGTDASDAGMLETCSCSTGFMREALIWSIYMYYSRPLLLPWNSGRLSDSICIFLQII</sequence>
<proteinExistence type="predicted"/>
<protein>
    <submittedName>
        <fullName evidence="1">Uncharacterized protein</fullName>
    </submittedName>
</protein>
<evidence type="ECO:0000313" key="2">
    <source>
        <dbReference type="Proteomes" id="UP001386955"/>
    </source>
</evidence>
<accession>A0AAN9RP83</accession>
<evidence type="ECO:0000313" key="1">
    <source>
        <dbReference type="EMBL" id="KAK7380241.1"/>
    </source>
</evidence>
<keyword evidence="2" id="KW-1185">Reference proteome</keyword>
<reference evidence="1 2" key="1">
    <citation type="submission" date="2024-01" db="EMBL/GenBank/DDBJ databases">
        <title>The genomes of 5 underutilized Papilionoideae crops provide insights into root nodulation and disease resistanc.</title>
        <authorList>
            <person name="Jiang F."/>
        </authorList>
    </citation>
    <scope>NUCLEOTIDE SEQUENCE [LARGE SCALE GENOMIC DNA]</scope>
    <source>
        <strain evidence="1">DUOXIRENSHENG_FW03</strain>
        <tissue evidence="1">Leaves</tissue>
    </source>
</reference>
<name>A0AAN9RP83_PSOTE</name>
<organism evidence="1 2">
    <name type="scientific">Psophocarpus tetragonolobus</name>
    <name type="common">Winged bean</name>
    <name type="synonym">Dolichos tetragonolobus</name>
    <dbReference type="NCBI Taxonomy" id="3891"/>
    <lineage>
        <taxon>Eukaryota</taxon>
        <taxon>Viridiplantae</taxon>
        <taxon>Streptophyta</taxon>
        <taxon>Embryophyta</taxon>
        <taxon>Tracheophyta</taxon>
        <taxon>Spermatophyta</taxon>
        <taxon>Magnoliopsida</taxon>
        <taxon>eudicotyledons</taxon>
        <taxon>Gunneridae</taxon>
        <taxon>Pentapetalae</taxon>
        <taxon>rosids</taxon>
        <taxon>fabids</taxon>
        <taxon>Fabales</taxon>
        <taxon>Fabaceae</taxon>
        <taxon>Papilionoideae</taxon>
        <taxon>50 kb inversion clade</taxon>
        <taxon>NPAAA clade</taxon>
        <taxon>indigoferoid/millettioid clade</taxon>
        <taxon>Phaseoleae</taxon>
        <taxon>Psophocarpus</taxon>
    </lineage>
</organism>
<comment type="caution">
    <text evidence="1">The sequence shown here is derived from an EMBL/GenBank/DDBJ whole genome shotgun (WGS) entry which is preliminary data.</text>
</comment>